<dbReference type="EMBL" id="CH473972">
    <property type="protein sequence ID" value="EDL92733.1"/>
    <property type="molecule type" value="Genomic_DNA"/>
</dbReference>
<proteinExistence type="predicted"/>
<feature type="region of interest" description="Disordered" evidence="1">
    <location>
        <begin position="48"/>
        <end position="93"/>
    </location>
</feature>
<dbReference type="Proteomes" id="UP000234681">
    <property type="component" value="Chromosome 19"/>
</dbReference>
<organism evidence="2 3">
    <name type="scientific">Rattus norvegicus</name>
    <name type="common">Rat</name>
    <dbReference type="NCBI Taxonomy" id="10116"/>
    <lineage>
        <taxon>Eukaryota</taxon>
        <taxon>Metazoa</taxon>
        <taxon>Chordata</taxon>
        <taxon>Craniata</taxon>
        <taxon>Vertebrata</taxon>
        <taxon>Euteleostomi</taxon>
        <taxon>Mammalia</taxon>
        <taxon>Eutheria</taxon>
        <taxon>Euarchontoglires</taxon>
        <taxon>Glires</taxon>
        <taxon>Rodentia</taxon>
        <taxon>Myomorpha</taxon>
        <taxon>Muroidea</taxon>
        <taxon>Muridae</taxon>
        <taxon>Murinae</taxon>
        <taxon>Rattus</taxon>
    </lineage>
</organism>
<sequence length="93" mass="10232">MQNPVCSAKPSLPGLSHSCGMTNEEIQTPRLLWIHSCSQECQSRPWKPTSSGREVFSHGLQGSLESPLPTHNPPLQYVSHSNTVTSHDKPESL</sequence>
<protein>
    <submittedName>
        <fullName evidence="2">RCG51211</fullName>
    </submittedName>
</protein>
<evidence type="ECO:0000313" key="2">
    <source>
        <dbReference type="EMBL" id="EDL92733.1"/>
    </source>
</evidence>
<name>A6IZQ5_RAT</name>
<reference evidence="3" key="1">
    <citation type="submission" date="2005-09" db="EMBL/GenBank/DDBJ databases">
        <authorList>
            <person name="Mural R.J."/>
            <person name="Li P.W."/>
            <person name="Adams M.D."/>
            <person name="Amanatides P.G."/>
            <person name="Baden-Tillson H."/>
            <person name="Barnstead M."/>
            <person name="Chin S.H."/>
            <person name="Dew I."/>
            <person name="Evans C.A."/>
            <person name="Ferriera S."/>
            <person name="Flanigan M."/>
            <person name="Fosler C."/>
            <person name="Glodek A."/>
            <person name="Gu Z."/>
            <person name="Holt R.A."/>
            <person name="Jennings D."/>
            <person name="Kraft C.L."/>
            <person name="Lu F."/>
            <person name="Nguyen T."/>
            <person name="Nusskern D.R."/>
            <person name="Pfannkoch C.M."/>
            <person name="Sitter C."/>
            <person name="Sutton G.G."/>
            <person name="Venter J.C."/>
            <person name="Wang Z."/>
            <person name="Woodage T."/>
            <person name="Zheng X.H."/>
            <person name="Zhong F."/>
        </authorList>
    </citation>
    <scope>NUCLEOTIDE SEQUENCE [LARGE SCALE GENOMIC DNA]</scope>
    <source>
        <strain>BN</strain>
        <strain evidence="3">Sprague-Dawley</strain>
    </source>
</reference>
<evidence type="ECO:0000313" key="3">
    <source>
        <dbReference type="Proteomes" id="UP000234681"/>
    </source>
</evidence>
<evidence type="ECO:0000256" key="1">
    <source>
        <dbReference type="SAM" id="MobiDB-lite"/>
    </source>
</evidence>
<dbReference type="AlphaFoldDB" id="A6IZQ5"/>
<accession>A6IZQ5</accession>
<gene>
    <name evidence="2" type="ORF">rCG_51211</name>
</gene>